<evidence type="ECO:0000313" key="2">
    <source>
        <dbReference type="Proteomes" id="UP001160148"/>
    </source>
</evidence>
<reference evidence="1 2" key="1">
    <citation type="submission" date="2023-01" db="EMBL/GenBank/DDBJ databases">
        <authorList>
            <person name="Whitehead M."/>
        </authorList>
    </citation>
    <scope>NUCLEOTIDE SEQUENCE [LARGE SCALE GENOMIC DNA]</scope>
</reference>
<dbReference type="EMBL" id="CARXXK010000004">
    <property type="protein sequence ID" value="CAI6367298.1"/>
    <property type="molecule type" value="Genomic_DNA"/>
</dbReference>
<keyword evidence="2" id="KW-1185">Reference proteome</keyword>
<protein>
    <submittedName>
        <fullName evidence="1">Uncharacterized protein</fullName>
    </submittedName>
</protein>
<evidence type="ECO:0000313" key="1">
    <source>
        <dbReference type="EMBL" id="CAI6367298.1"/>
    </source>
</evidence>
<sequence length="75" mass="8443">MTHMQCTLLGTSKVHFVAAERQDYSFVRAMSTALNRTVTAEECDDDAPLNFGQLQNGKQFSYTQTEVVRVAQNLE</sequence>
<dbReference type="Proteomes" id="UP001160148">
    <property type="component" value="Unassembled WGS sequence"/>
</dbReference>
<proteinExistence type="predicted"/>
<comment type="caution">
    <text evidence="1">The sequence shown here is derived from an EMBL/GenBank/DDBJ whole genome shotgun (WGS) entry which is preliminary data.</text>
</comment>
<gene>
    <name evidence="1" type="ORF">MEUPH1_LOCUS21791</name>
</gene>
<organism evidence="1 2">
    <name type="scientific">Macrosiphum euphorbiae</name>
    <name type="common">potato aphid</name>
    <dbReference type="NCBI Taxonomy" id="13131"/>
    <lineage>
        <taxon>Eukaryota</taxon>
        <taxon>Metazoa</taxon>
        <taxon>Ecdysozoa</taxon>
        <taxon>Arthropoda</taxon>
        <taxon>Hexapoda</taxon>
        <taxon>Insecta</taxon>
        <taxon>Pterygota</taxon>
        <taxon>Neoptera</taxon>
        <taxon>Paraneoptera</taxon>
        <taxon>Hemiptera</taxon>
        <taxon>Sternorrhyncha</taxon>
        <taxon>Aphidomorpha</taxon>
        <taxon>Aphidoidea</taxon>
        <taxon>Aphididae</taxon>
        <taxon>Macrosiphini</taxon>
        <taxon>Macrosiphum</taxon>
    </lineage>
</organism>
<accession>A0AAV0XGD7</accession>
<dbReference type="AlphaFoldDB" id="A0AAV0XGD7"/>
<name>A0AAV0XGD7_9HEMI</name>